<sequence length="88" mass="10170">MGPIENFLTEMREQPCIGSELVDQLEGAHRAMEAEALSNMHARELLRAINWITAHTERSIVERLDQIQRLTSFKTHVILNMPHFTGWT</sequence>
<gene>
    <name evidence="1" type="ORF">AXW67_06965</name>
</gene>
<accession>A0A176ZD48</accession>
<comment type="caution">
    <text evidence="1">The sequence shown here is derived from an EMBL/GenBank/DDBJ whole genome shotgun (WGS) entry which is preliminary data.</text>
</comment>
<dbReference type="RefSeq" id="WP_063678100.1">
    <property type="nucleotide sequence ID" value="NZ_LSEF01000040.1"/>
</dbReference>
<evidence type="ECO:0000313" key="2">
    <source>
        <dbReference type="Proteomes" id="UP000077173"/>
    </source>
</evidence>
<dbReference type="GeneID" id="32587220"/>
<reference evidence="1 2" key="1">
    <citation type="submission" date="2016-02" db="EMBL/GenBank/DDBJ databases">
        <title>Draft genome sequence of the strain BR 10247T Bradyrhizobium neotropicale isolated from nodules of Centrolobium paraense.</title>
        <authorList>
            <person name="Simoes-Araujo J.L."/>
            <person name="Barauna A.C."/>
            <person name="Silva K."/>
            <person name="Zilli J.E."/>
        </authorList>
    </citation>
    <scope>NUCLEOTIDE SEQUENCE [LARGE SCALE GENOMIC DNA]</scope>
    <source>
        <strain evidence="1 2">BR 10247</strain>
    </source>
</reference>
<proteinExistence type="predicted"/>
<organism evidence="1 2">
    <name type="scientific">Bradyrhizobium neotropicale</name>
    <dbReference type="NCBI Taxonomy" id="1497615"/>
    <lineage>
        <taxon>Bacteria</taxon>
        <taxon>Pseudomonadati</taxon>
        <taxon>Pseudomonadota</taxon>
        <taxon>Alphaproteobacteria</taxon>
        <taxon>Hyphomicrobiales</taxon>
        <taxon>Nitrobacteraceae</taxon>
        <taxon>Bradyrhizobium</taxon>
    </lineage>
</organism>
<dbReference type="EMBL" id="LSEF01000040">
    <property type="protein sequence ID" value="OAF17855.1"/>
    <property type="molecule type" value="Genomic_DNA"/>
</dbReference>
<keyword evidence="2" id="KW-1185">Reference proteome</keyword>
<evidence type="ECO:0000313" key="1">
    <source>
        <dbReference type="EMBL" id="OAF17855.1"/>
    </source>
</evidence>
<protein>
    <submittedName>
        <fullName evidence="1">Uncharacterized protein</fullName>
    </submittedName>
</protein>
<name>A0A176ZD48_9BRAD</name>
<dbReference type="Proteomes" id="UP000077173">
    <property type="component" value="Unassembled WGS sequence"/>
</dbReference>
<dbReference type="AlphaFoldDB" id="A0A176ZD48"/>